<evidence type="ECO:0000256" key="9">
    <source>
        <dbReference type="ARBA" id="ARBA00034920"/>
    </source>
</evidence>
<keyword evidence="7" id="KW-0472">Membrane</keyword>
<evidence type="ECO:0000256" key="7">
    <source>
        <dbReference type="ARBA" id="ARBA00023136"/>
    </source>
</evidence>
<evidence type="ECO:0000313" key="13">
    <source>
        <dbReference type="Proteomes" id="UP001430953"/>
    </source>
</evidence>
<comment type="subcellular location">
    <subcellularLocation>
        <location evidence="1">Membrane</location>
    </subcellularLocation>
</comment>
<name>A0AAW2FG80_9HYME</name>
<keyword evidence="13" id="KW-1185">Reference proteome</keyword>
<reference evidence="12 13" key="1">
    <citation type="submission" date="2023-03" db="EMBL/GenBank/DDBJ databases">
        <title>High recombination rates correlate with genetic variation in Cardiocondyla obscurior ants.</title>
        <authorList>
            <person name="Errbii M."/>
        </authorList>
    </citation>
    <scope>NUCLEOTIDE SEQUENCE [LARGE SCALE GENOMIC DNA]</scope>
    <source>
        <strain evidence="12">Alpha-2009</strain>
        <tissue evidence="12">Whole body</tissue>
    </source>
</reference>
<evidence type="ECO:0000259" key="11">
    <source>
        <dbReference type="SMART" id="SM00382"/>
    </source>
</evidence>
<evidence type="ECO:0000256" key="4">
    <source>
        <dbReference type="ARBA" id="ARBA00022741"/>
    </source>
</evidence>
<dbReference type="FunFam" id="3.40.50.300:FF:000109">
    <property type="entry name" value="Peroxisomal biogenesis factor 6"/>
    <property type="match status" value="1"/>
</dbReference>
<evidence type="ECO:0000256" key="3">
    <source>
        <dbReference type="ARBA" id="ARBA00022593"/>
    </source>
</evidence>
<dbReference type="SUPFAM" id="SSF52540">
    <property type="entry name" value="P-loop containing nucleoside triphosphate hydrolases"/>
    <property type="match status" value="2"/>
</dbReference>
<dbReference type="EMBL" id="JADYXP020000012">
    <property type="protein sequence ID" value="KAL0113100.1"/>
    <property type="molecule type" value="Genomic_DNA"/>
</dbReference>
<organism evidence="12 13">
    <name type="scientific">Cardiocondyla obscurior</name>
    <dbReference type="NCBI Taxonomy" id="286306"/>
    <lineage>
        <taxon>Eukaryota</taxon>
        <taxon>Metazoa</taxon>
        <taxon>Ecdysozoa</taxon>
        <taxon>Arthropoda</taxon>
        <taxon>Hexapoda</taxon>
        <taxon>Insecta</taxon>
        <taxon>Pterygota</taxon>
        <taxon>Neoptera</taxon>
        <taxon>Endopterygota</taxon>
        <taxon>Hymenoptera</taxon>
        <taxon>Apocrita</taxon>
        <taxon>Aculeata</taxon>
        <taxon>Formicoidea</taxon>
        <taxon>Formicidae</taxon>
        <taxon>Myrmicinae</taxon>
        <taxon>Cardiocondyla</taxon>
    </lineage>
</organism>
<sequence length="833" mass="95278">MHEVQRKMLSTLLYYKRLVKGLTRILLRKNSRYVMSCIFLEYLHRRFQRMSNLNHEWIVLPDTALRRILDDPKITDTWNEYVDCDSCAVASTQLSENSTSSCAWVNVCSIASLMKYKLMITFVPDVNENTILISETTERNLQNALRCEKLETSCFILPLEDNIIEFATEARISLIANQYDYATETLDVMLQNYFLYPRFLHVNDMFKIDMKEYAESQFYSSGPSVNYTAYFIVKTLKVNRNGCKISVNNCYVVRGESTLIQEAQVHDYIPRGRVYSFPNSALLRRNEDARKLLNYNYPSALAEPMKHLEFCITPFLKKDIQLNVRPVFLVKGPRGSGKHELVRAISKRMGLNFLDIDFAEVQTLTSAQTEAKLRKVLKNAERCVPCVLYLNNIQVFGKTAEGQKDERIISAFTAEVTSLYSKHREFPLIIIASSDETDVPAELQRIFIETIYVKHLNQSTRAELISWLLFNRNLMTAADLSKVANFCSDFKFADLLALLLHAAKFRCKLTSYDKKCTLTLEHEDFDRAYEYMQSMYSDSKGAPRVPKVHWKDIGGLAELKREITRRIQLPLLNAFGFGQSGLLLYGPPGTGKTLLAKAVATEYKMHFLSIKGPEVLNMYVGQSEKNVRQIFERARSAAPCIVFFDELDSLAPNRGRSGDSGGVMDRVVSQLLAEMDGLEESGSIFIIGATNRPDLIDPALLRPGRFDKMLYVGIHSDRVSKLSVLEAQTRKFEFRENGRELEQVVDRLPKNVTGADLYSVSSNAWLNAVREMLAKHQENERINKDYLVEENNAGIKNNVIVELSHFSDAICNLVPSVTDEEIKRYNKMRVELS</sequence>
<dbReference type="GO" id="GO:0016558">
    <property type="term" value="P:protein import into peroxisome matrix"/>
    <property type="evidence" value="ECO:0007669"/>
    <property type="project" value="TreeGrafter"/>
</dbReference>
<keyword evidence="4" id="KW-0547">Nucleotide-binding</keyword>
<dbReference type="InterPro" id="IPR003593">
    <property type="entry name" value="AAA+_ATPase"/>
</dbReference>
<dbReference type="PROSITE" id="PS00674">
    <property type="entry name" value="AAA"/>
    <property type="match status" value="1"/>
</dbReference>
<dbReference type="PANTHER" id="PTHR23077:SF9">
    <property type="entry name" value="PEROXISOMAL ATPASE PEX6"/>
    <property type="match status" value="1"/>
</dbReference>
<protein>
    <recommendedName>
        <fullName evidence="8">Peroxisomal ATPase PEX6</fullName>
    </recommendedName>
    <alternativeName>
        <fullName evidence="9">Peroxin-6</fullName>
    </alternativeName>
</protein>
<dbReference type="InterPro" id="IPR027417">
    <property type="entry name" value="P-loop_NTPase"/>
</dbReference>
<dbReference type="GO" id="GO:0016887">
    <property type="term" value="F:ATP hydrolysis activity"/>
    <property type="evidence" value="ECO:0007669"/>
    <property type="project" value="InterPro"/>
</dbReference>
<feature type="domain" description="AAA+ ATPase" evidence="11">
    <location>
        <begin position="324"/>
        <end position="457"/>
    </location>
</feature>
<proteinExistence type="inferred from homology"/>
<keyword evidence="5" id="KW-0378">Hydrolase</keyword>
<dbReference type="InterPro" id="IPR003960">
    <property type="entry name" value="ATPase_AAA_CS"/>
</dbReference>
<evidence type="ECO:0000256" key="6">
    <source>
        <dbReference type="ARBA" id="ARBA00022840"/>
    </source>
</evidence>
<dbReference type="Pfam" id="PF00004">
    <property type="entry name" value="AAA"/>
    <property type="match status" value="2"/>
</dbReference>
<evidence type="ECO:0000256" key="8">
    <source>
        <dbReference type="ARBA" id="ARBA00034811"/>
    </source>
</evidence>
<evidence type="ECO:0000256" key="1">
    <source>
        <dbReference type="ARBA" id="ARBA00004370"/>
    </source>
</evidence>
<dbReference type="InterPro" id="IPR050168">
    <property type="entry name" value="AAA_ATPase_domain"/>
</dbReference>
<dbReference type="GO" id="GO:0005524">
    <property type="term" value="F:ATP binding"/>
    <property type="evidence" value="ECO:0007669"/>
    <property type="project" value="UniProtKB-KW"/>
</dbReference>
<gene>
    <name evidence="12" type="ORF">PUN28_012368</name>
</gene>
<comment type="similarity">
    <text evidence="2">Belongs to the AAA ATPase family.</text>
</comment>
<feature type="domain" description="AAA+ ATPase" evidence="11">
    <location>
        <begin position="578"/>
        <end position="716"/>
    </location>
</feature>
<dbReference type="GO" id="GO:0005829">
    <property type="term" value="C:cytosol"/>
    <property type="evidence" value="ECO:0007669"/>
    <property type="project" value="TreeGrafter"/>
</dbReference>
<dbReference type="Gene3D" id="3.40.50.300">
    <property type="entry name" value="P-loop containing nucleotide triphosphate hydrolases"/>
    <property type="match status" value="2"/>
</dbReference>
<accession>A0AAW2FG80</accession>
<keyword evidence="6" id="KW-0067">ATP-binding</keyword>
<dbReference type="Proteomes" id="UP001430953">
    <property type="component" value="Unassembled WGS sequence"/>
</dbReference>
<dbReference type="Gene3D" id="1.10.8.60">
    <property type="match status" value="2"/>
</dbReference>
<dbReference type="SMART" id="SM00382">
    <property type="entry name" value="AAA"/>
    <property type="match status" value="2"/>
</dbReference>
<dbReference type="PANTHER" id="PTHR23077">
    <property type="entry name" value="AAA-FAMILY ATPASE"/>
    <property type="match status" value="1"/>
</dbReference>
<dbReference type="GO" id="GO:0005778">
    <property type="term" value="C:peroxisomal membrane"/>
    <property type="evidence" value="ECO:0007669"/>
    <property type="project" value="TreeGrafter"/>
</dbReference>
<evidence type="ECO:0000313" key="12">
    <source>
        <dbReference type="EMBL" id="KAL0113100.1"/>
    </source>
</evidence>
<dbReference type="InterPro" id="IPR003959">
    <property type="entry name" value="ATPase_AAA_core"/>
</dbReference>
<dbReference type="AlphaFoldDB" id="A0AAW2FG80"/>
<evidence type="ECO:0000256" key="5">
    <source>
        <dbReference type="ARBA" id="ARBA00022801"/>
    </source>
</evidence>
<comment type="caution">
    <text evidence="12">The sequence shown here is derived from an EMBL/GenBank/DDBJ whole genome shotgun (WGS) entry which is preliminary data.</text>
</comment>
<keyword evidence="3" id="KW-0962">Peroxisome biogenesis</keyword>
<comment type="catalytic activity">
    <reaction evidence="10">
        <text>ATP + H2O = ADP + phosphate + H(+)</text>
        <dbReference type="Rhea" id="RHEA:13065"/>
        <dbReference type="ChEBI" id="CHEBI:15377"/>
        <dbReference type="ChEBI" id="CHEBI:15378"/>
        <dbReference type="ChEBI" id="CHEBI:30616"/>
        <dbReference type="ChEBI" id="CHEBI:43474"/>
        <dbReference type="ChEBI" id="CHEBI:456216"/>
    </reaction>
    <physiologicalReaction direction="left-to-right" evidence="10">
        <dbReference type="Rhea" id="RHEA:13066"/>
    </physiologicalReaction>
</comment>
<evidence type="ECO:0000256" key="10">
    <source>
        <dbReference type="ARBA" id="ARBA00048778"/>
    </source>
</evidence>
<evidence type="ECO:0000256" key="2">
    <source>
        <dbReference type="ARBA" id="ARBA00006914"/>
    </source>
</evidence>